<gene>
    <name evidence="1" type="ORF">MSAN_01997000</name>
</gene>
<protein>
    <submittedName>
        <fullName evidence="1">Uncharacterized protein</fullName>
    </submittedName>
</protein>
<comment type="caution">
    <text evidence="1">The sequence shown here is derived from an EMBL/GenBank/DDBJ whole genome shotgun (WGS) entry which is preliminary data.</text>
</comment>
<sequence>MSSVLAGEASTMIRVLSRTGSFGYVQSILSCNGTDIVEQDRVVPGVGGHRARVMIPVNSLVRRVYTDRQLRACLSKRSYGGGPRLNPGKALTKGGSSMGWRLAVRIGPPRNLRWLRNACGGGRQSSVGRGIWAYFLLILSAVLAPFRCAESDEYPSFPHSSILILLRAIYTAAPLDFSTPSGTPLGRGHARILKFLQPPAAWPFGHTTTYVQVMTTPCSGSLLSHVRASF</sequence>
<dbReference type="EMBL" id="JACAZH010000024">
    <property type="protein sequence ID" value="KAF7342812.1"/>
    <property type="molecule type" value="Genomic_DNA"/>
</dbReference>
<evidence type="ECO:0000313" key="2">
    <source>
        <dbReference type="Proteomes" id="UP000623467"/>
    </source>
</evidence>
<evidence type="ECO:0000313" key="1">
    <source>
        <dbReference type="EMBL" id="KAF7342812.1"/>
    </source>
</evidence>
<proteinExistence type="predicted"/>
<dbReference type="Proteomes" id="UP000623467">
    <property type="component" value="Unassembled WGS sequence"/>
</dbReference>
<keyword evidence="2" id="KW-1185">Reference proteome</keyword>
<dbReference type="AlphaFoldDB" id="A0A8H6XKR2"/>
<name>A0A8H6XKR2_9AGAR</name>
<accession>A0A8H6XKR2</accession>
<organism evidence="1 2">
    <name type="scientific">Mycena sanguinolenta</name>
    <dbReference type="NCBI Taxonomy" id="230812"/>
    <lineage>
        <taxon>Eukaryota</taxon>
        <taxon>Fungi</taxon>
        <taxon>Dikarya</taxon>
        <taxon>Basidiomycota</taxon>
        <taxon>Agaricomycotina</taxon>
        <taxon>Agaricomycetes</taxon>
        <taxon>Agaricomycetidae</taxon>
        <taxon>Agaricales</taxon>
        <taxon>Marasmiineae</taxon>
        <taxon>Mycenaceae</taxon>
        <taxon>Mycena</taxon>
    </lineage>
</organism>
<reference evidence="1" key="1">
    <citation type="submission" date="2020-05" db="EMBL/GenBank/DDBJ databases">
        <title>Mycena genomes resolve the evolution of fungal bioluminescence.</title>
        <authorList>
            <person name="Tsai I.J."/>
        </authorList>
    </citation>
    <scope>NUCLEOTIDE SEQUENCE</scope>
    <source>
        <strain evidence="1">160909Yilan</strain>
    </source>
</reference>